<keyword evidence="3" id="KW-1185">Reference proteome</keyword>
<dbReference type="KEGG" id="vg:22109848"/>
<dbReference type="EMBL" id="KM199771">
    <property type="protein sequence ID" value="AIK68511.1"/>
    <property type="molecule type" value="Genomic_DNA"/>
</dbReference>
<dbReference type="Proteomes" id="UP000201609">
    <property type="component" value="Segment"/>
</dbReference>
<organism evidence="2 3">
    <name type="scientific">Mesorhizobium phage vB_MloP_Lo5R7ANS</name>
    <dbReference type="NCBI Taxonomy" id="1527771"/>
    <lineage>
        <taxon>Viruses</taxon>
        <taxon>Duplodnaviria</taxon>
        <taxon>Heunggongvirae</taxon>
        <taxon>Uroviricota</taxon>
        <taxon>Caudoviricetes</taxon>
        <taxon>Autographivirales</taxon>
        <taxon>Pairvirus</taxon>
        <taxon>Pairvirus Lo5R7ANS</taxon>
    </lineage>
</organism>
<feature type="region of interest" description="Disordered" evidence="1">
    <location>
        <begin position="1"/>
        <end position="28"/>
    </location>
</feature>
<evidence type="ECO:0000313" key="3">
    <source>
        <dbReference type="Proteomes" id="UP000201609"/>
    </source>
</evidence>
<proteinExistence type="predicted"/>
<evidence type="ECO:0000256" key="1">
    <source>
        <dbReference type="SAM" id="MobiDB-lite"/>
    </source>
</evidence>
<sequence length="47" mass="4866">MADETTPVVTPEVPAEAPKAAPKAKAKEPKLAANQTLMLSGNVYTAN</sequence>
<dbReference type="RefSeq" id="YP_009100088.1">
    <property type="nucleotide sequence ID" value="NC_025431.1"/>
</dbReference>
<name>A0A076YQJ6_9CAUD</name>
<dbReference type="GeneID" id="22109848"/>
<evidence type="ECO:0000313" key="2">
    <source>
        <dbReference type="EMBL" id="AIK68511.1"/>
    </source>
</evidence>
<feature type="compositionally biased region" description="Low complexity" evidence="1">
    <location>
        <begin position="1"/>
        <end position="23"/>
    </location>
</feature>
<accession>A0A076YQJ6</accession>
<reference evidence="2 3" key="1">
    <citation type="submission" date="2014-07" db="EMBL/GenBank/DDBJ databases">
        <title>Genomic characterization of two T7-like Mesorhizobium loti phages vB_MloP_Lo5R7ANS and vB_MloP_Cp1R7ANS-C2.</title>
        <authorList>
            <person name="Halmillawewa A.P."/>
            <person name="Perry B."/>
            <person name="Gavard R."/>
            <person name="Yost C.K."/>
            <person name="Hynes M.F."/>
        </authorList>
    </citation>
    <scope>NUCLEOTIDE SEQUENCE [LARGE SCALE GENOMIC DNA]</scope>
</reference>
<protein>
    <submittedName>
        <fullName evidence="2">Uncharacterized protein</fullName>
    </submittedName>
</protein>
<gene>
    <name evidence="2" type="ORF">Lo5R7ANS_41</name>
</gene>